<reference evidence="1" key="1">
    <citation type="submission" date="2017-08" db="EMBL/GenBank/DDBJ databases">
        <title>Microbulbifer marisrubri sp. nov., a halophilic alphaproteobacterium isolated from marine sediment of the Yellow Sea, China.</title>
        <authorList>
            <person name="Zhang G."/>
            <person name="Xiong Q."/>
        </authorList>
    </citation>
    <scope>NUCLEOTIDE SEQUENCE [LARGE SCALE GENOMIC DNA]</scope>
    <source>
        <strain evidence="1">WRN-8</strain>
    </source>
</reference>
<organism evidence="1 2">
    <name type="scientific">Microbulbifer flavimaris</name>
    <dbReference type="NCBI Taxonomy" id="1781068"/>
    <lineage>
        <taxon>Bacteria</taxon>
        <taxon>Pseudomonadati</taxon>
        <taxon>Pseudomonadota</taxon>
        <taxon>Gammaproteobacteria</taxon>
        <taxon>Cellvibrionales</taxon>
        <taxon>Microbulbiferaceae</taxon>
        <taxon>Microbulbifer</taxon>
    </lineage>
</organism>
<sequence length="209" mass="24064">MASLIYANPKLKALSSHQIVPPLPIGDFEVFPIIFIRHPILRAKSAYLFEWQRQLNLAQPKGSFGEYVEEKLEAGSGGAISDFHVYQMANTSLDSRWPVRSEDPLRRLSAAKIFLESLPFFGLVEHFQVSLERMHFYLKYHFPELEIVHRKINVTDVSELSVDSKISIIKSELGADLFRKLESCNKLDLDFYQFATDKFMNVVPKEVEL</sequence>
<evidence type="ECO:0000313" key="2">
    <source>
        <dbReference type="Proteomes" id="UP000218427"/>
    </source>
</evidence>
<evidence type="ECO:0000313" key="1">
    <source>
        <dbReference type="EMBL" id="PCO07018.1"/>
    </source>
</evidence>
<comment type="caution">
    <text evidence="1">The sequence shown here is derived from an EMBL/GenBank/DDBJ whole genome shotgun (WGS) entry which is preliminary data.</text>
</comment>
<evidence type="ECO:0008006" key="3">
    <source>
        <dbReference type="Google" id="ProtNLM"/>
    </source>
</evidence>
<accession>A0ABX4I4B1</accession>
<dbReference type="Gene3D" id="3.40.50.300">
    <property type="entry name" value="P-loop containing nucleotide triphosphate hydrolases"/>
    <property type="match status" value="1"/>
</dbReference>
<protein>
    <recommendedName>
        <fullName evidence="3">Sulfotransferase family protein</fullName>
    </recommendedName>
</protein>
<name>A0ABX4I4B1_9GAMM</name>
<dbReference type="InterPro" id="IPR027417">
    <property type="entry name" value="P-loop_NTPase"/>
</dbReference>
<gene>
    <name evidence="1" type="ORF">AWR36_004585</name>
</gene>
<dbReference type="Proteomes" id="UP000218427">
    <property type="component" value="Unassembled WGS sequence"/>
</dbReference>
<keyword evidence="2" id="KW-1185">Reference proteome</keyword>
<dbReference type="EMBL" id="LRFG02000001">
    <property type="protein sequence ID" value="PCO07018.1"/>
    <property type="molecule type" value="Genomic_DNA"/>
</dbReference>
<proteinExistence type="predicted"/>